<organism evidence="3 4">
    <name type="scientific">Aeromonas diversa CDC 2478-85</name>
    <dbReference type="NCBI Taxonomy" id="1268237"/>
    <lineage>
        <taxon>Bacteria</taxon>
        <taxon>Pseudomonadati</taxon>
        <taxon>Pseudomonadota</taxon>
        <taxon>Gammaproteobacteria</taxon>
        <taxon>Aeromonadales</taxon>
        <taxon>Aeromonadaceae</taxon>
        <taxon>Aeromonas</taxon>
    </lineage>
</organism>
<dbReference type="NCBIfam" id="TIGR00254">
    <property type="entry name" value="GGDEF"/>
    <property type="match status" value="1"/>
</dbReference>
<dbReference type="Pfam" id="PF00990">
    <property type="entry name" value="GGDEF"/>
    <property type="match status" value="1"/>
</dbReference>
<dbReference type="EMBL" id="APVG01000008">
    <property type="protein sequence ID" value="ENY73100.1"/>
    <property type="molecule type" value="Genomic_DNA"/>
</dbReference>
<accession>N9U403</accession>
<dbReference type="Gene3D" id="3.30.70.270">
    <property type="match status" value="1"/>
</dbReference>
<dbReference type="eggNOG" id="COG3706">
    <property type="taxonomic scope" value="Bacteria"/>
</dbReference>
<dbReference type="GO" id="GO:0043709">
    <property type="term" value="P:cell adhesion involved in single-species biofilm formation"/>
    <property type="evidence" value="ECO:0007669"/>
    <property type="project" value="TreeGrafter"/>
</dbReference>
<dbReference type="InterPro" id="IPR000160">
    <property type="entry name" value="GGDEF_dom"/>
</dbReference>
<gene>
    <name evidence="3" type="ORF">G114_04986</name>
</gene>
<evidence type="ECO:0000313" key="3">
    <source>
        <dbReference type="EMBL" id="ENY73100.1"/>
    </source>
</evidence>
<protein>
    <recommendedName>
        <fullName evidence="1">diguanylate cyclase</fullName>
        <ecNumber evidence="1">2.7.7.65</ecNumber>
    </recommendedName>
</protein>
<dbReference type="InterPro" id="IPR029787">
    <property type="entry name" value="Nucleotide_cyclase"/>
</dbReference>
<dbReference type="Proteomes" id="UP000023775">
    <property type="component" value="Unassembled WGS sequence"/>
</dbReference>
<dbReference type="AlphaFoldDB" id="N9U403"/>
<dbReference type="InterPro" id="IPR050469">
    <property type="entry name" value="Diguanylate_Cyclase"/>
</dbReference>
<dbReference type="GO" id="GO:1902201">
    <property type="term" value="P:negative regulation of bacterial-type flagellum-dependent cell motility"/>
    <property type="evidence" value="ECO:0007669"/>
    <property type="project" value="TreeGrafter"/>
</dbReference>
<sequence>MDNTTTAGMLSQGLDHWVRHSERLVYLSSSERISLIESLLAQQSLSDLLATFASEAAKIVRIRSLFIDCGQPRHIINSEGAVLHHSFELRGSDNHLIGLINYGLDQAPSHGQLRMLEQYHLVLVQPLRLMLRLELLQQQVRLDHLTALGNRAYFDEAIGRAVEQHSRDSRGLVLALIDLDRFKQINDTWGHPVGDLVLTRFAHLLQGVIRTTDQAFRLGGDEFALILQPAEPTAWQPVWLRLNEQLAIHKELSTFSVGCSMGGASWRPGMSVPQLYELADADLYLRKAQRG</sequence>
<evidence type="ECO:0000256" key="1">
    <source>
        <dbReference type="ARBA" id="ARBA00012528"/>
    </source>
</evidence>
<dbReference type="SUPFAM" id="SSF55073">
    <property type="entry name" value="Nucleotide cyclase"/>
    <property type="match status" value="1"/>
</dbReference>
<dbReference type="PATRIC" id="fig|1268237.3.peg.980"/>
<dbReference type="PANTHER" id="PTHR45138">
    <property type="entry name" value="REGULATORY COMPONENTS OF SENSORY TRANSDUCTION SYSTEM"/>
    <property type="match status" value="1"/>
</dbReference>
<dbReference type="PANTHER" id="PTHR45138:SF6">
    <property type="entry name" value="DIGUANYLATE CYCLASE DGCN"/>
    <property type="match status" value="1"/>
</dbReference>
<proteinExistence type="predicted"/>
<dbReference type="EC" id="2.7.7.65" evidence="1"/>
<dbReference type="GO" id="GO:0052621">
    <property type="term" value="F:diguanylate cyclase activity"/>
    <property type="evidence" value="ECO:0007669"/>
    <property type="project" value="UniProtKB-EC"/>
</dbReference>
<dbReference type="PROSITE" id="PS50887">
    <property type="entry name" value="GGDEF"/>
    <property type="match status" value="1"/>
</dbReference>
<dbReference type="CDD" id="cd01949">
    <property type="entry name" value="GGDEF"/>
    <property type="match status" value="1"/>
</dbReference>
<name>N9U403_9GAMM</name>
<dbReference type="GO" id="GO:0005886">
    <property type="term" value="C:plasma membrane"/>
    <property type="evidence" value="ECO:0007669"/>
    <property type="project" value="TreeGrafter"/>
</dbReference>
<comment type="caution">
    <text evidence="3">The sequence shown here is derived from an EMBL/GenBank/DDBJ whole genome shotgun (WGS) entry which is preliminary data.</text>
</comment>
<evidence type="ECO:0000259" key="2">
    <source>
        <dbReference type="PROSITE" id="PS50887"/>
    </source>
</evidence>
<reference evidence="3 4" key="1">
    <citation type="journal article" date="2013" name="Genome Announc.">
        <title>Draft Genome Sequence of the Aeromonas diversa Type Strain.</title>
        <authorList>
            <person name="Farfan M."/>
            <person name="Spataro N."/>
            <person name="Sanglas A."/>
            <person name="Albarral V."/>
            <person name="Loren J.G."/>
            <person name="Bosch E."/>
            <person name="Fuste M.C."/>
        </authorList>
    </citation>
    <scope>NUCLEOTIDE SEQUENCE [LARGE SCALE GENOMIC DNA]</scope>
    <source>
        <strain evidence="3 4">2478-85</strain>
    </source>
</reference>
<feature type="domain" description="GGDEF" evidence="2">
    <location>
        <begin position="170"/>
        <end position="291"/>
    </location>
</feature>
<dbReference type="SMART" id="SM00267">
    <property type="entry name" value="GGDEF"/>
    <property type="match status" value="1"/>
</dbReference>
<dbReference type="InterPro" id="IPR043128">
    <property type="entry name" value="Rev_trsase/Diguanyl_cyclase"/>
</dbReference>
<keyword evidence="4" id="KW-1185">Reference proteome</keyword>
<evidence type="ECO:0000313" key="4">
    <source>
        <dbReference type="Proteomes" id="UP000023775"/>
    </source>
</evidence>